<keyword evidence="2" id="KW-1185">Reference proteome</keyword>
<evidence type="ECO:0000313" key="1">
    <source>
        <dbReference type="EMBL" id="KAK5635420.1"/>
    </source>
</evidence>
<proteinExistence type="predicted"/>
<dbReference type="AlphaFoldDB" id="A0AAN7Z3D0"/>
<accession>A0AAN7Z3D0</accession>
<gene>
    <name evidence="1" type="ORF">RRF57_011132</name>
</gene>
<dbReference type="Proteomes" id="UP001305414">
    <property type="component" value="Unassembled WGS sequence"/>
</dbReference>
<sequence length="310" mass="34356">MQSLQLRITGLILSLTTLLHSFSTHRIKTPNSGYTRSFSHSVKMKFSGLVSCLAVAGAATAAKIPKQKRALPTTKIANIEVVNTPLVQSALKLIEDFIPLQPYLYNHLMRSWLFGAAAFNNNETLKGEIDLELHAVGALLHDLGWDMRKDTPWHSANRPFEVDSGLGAVEFVKQHCRSGWSDARLEKMYDGIVLQGMGSYLPGKNQDTLWIVKSVEFEFPGPRSPLIKDEDYDSILEAFPNDTVFRGSNETFTYLALTKPDGTRGTFIDQFGVAYVPGYGELSHVAFDLITGAIPGEIENHPNSTFVSHL</sequence>
<name>A0AAN7Z3D0_9PEZI</name>
<dbReference type="PANTHER" id="PTHR35569:SF1">
    <property type="entry name" value="CYANAMIDE HYDRATASE DDI2-RELATED"/>
    <property type="match status" value="1"/>
</dbReference>
<comment type="caution">
    <text evidence="1">The sequence shown here is derived from an EMBL/GenBank/DDBJ whole genome shotgun (WGS) entry which is preliminary data.</text>
</comment>
<evidence type="ECO:0000313" key="2">
    <source>
        <dbReference type="Proteomes" id="UP001305414"/>
    </source>
</evidence>
<dbReference type="EMBL" id="JAWHQM010000052">
    <property type="protein sequence ID" value="KAK5635420.1"/>
    <property type="molecule type" value="Genomic_DNA"/>
</dbReference>
<reference evidence="1 2" key="1">
    <citation type="submission" date="2023-10" db="EMBL/GenBank/DDBJ databases">
        <title>Draft genome sequence of Xylaria bambusicola isolate GMP-LS, the root and basal stem rot pathogen of sugarcane in Indonesia.</title>
        <authorList>
            <person name="Selvaraj P."/>
            <person name="Muralishankar V."/>
            <person name="Muruganantham S."/>
            <person name="Sp S."/>
            <person name="Haryani S."/>
            <person name="Lau K.J.X."/>
            <person name="Naqvi N.I."/>
        </authorList>
    </citation>
    <scope>NUCLEOTIDE SEQUENCE [LARGE SCALE GENOMIC DNA]</scope>
    <source>
        <strain evidence="1">GMP-LS</strain>
    </source>
</reference>
<evidence type="ECO:0008006" key="3">
    <source>
        <dbReference type="Google" id="ProtNLM"/>
    </source>
</evidence>
<protein>
    <recommendedName>
        <fullName evidence="3">HD domain-containing protein</fullName>
    </recommendedName>
</protein>
<organism evidence="1 2">
    <name type="scientific">Xylaria bambusicola</name>
    <dbReference type="NCBI Taxonomy" id="326684"/>
    <lineage>
        <taxon>Eukaryota</taxon>
        <taxon>Fungi</taxon>
        <taxon>Dikarya</taxon>
        <taxon>Ascomycota</taxon>
        <taxon>Pezizomycotina</taxon>
        <taxon>Sordariomycetes</taxon>
        <taxon>Xylariomycetidae</taxon>
        <taxon>Xylariales</taxon>
        <taxon>Xylariaceae</taxon>
        <taxon>Xylaria</taxon>
    </lineage>
</organism>
<dbReference type="PANTHER" id="PTHR35569">
    <property type="entry name" value="CYANAMIDE HYDRATASE DDI2-RELATED"/>
    <property type="match status" value="1"/>
</dbReference>